<dbReference type="RefSeq" id="WP_352065775.1">
    <property type="nucleotide sequence ID" value="NZ_JBEPAZ010000068.1"/>
</dbReference>
<accession>A0ABV1UJA4</accession>
<evidence type="ECO:0000313" key="2">
    <source>
        <dbReference type="Proteomes" id="UP001470023"/>
    </source>
</evidence>
<comment type="caution">
    <text evidence="1">The sequence shown here is derived from an EMBL/GenBank/DDBJ whole genome shotgun (WGS) entry which is preliminary data.</text>
</comment>
<sequence length="175" mass="17283">MDAAQVVVFGEAAGDAALQEVGAAVAAQGDGAGLAGGGDRDDGGRGGHVASLVGVLAAGVGGQALVEVAQAGGGVAVAGGGLSQAYGRAAGERPESLWGACGAGFRPGWLRSLQVVLAQLLCSYADQASVWLMTSPRPVGSRHDPAVDTELRLNTTEVVPESFKSQRLSTDLGSG</sequence>
<gene>
    <name evidence="1" type="ORF">ABT272_39540</name>
</gene>
<proteinExistence type="predicted"/>
<organism evidence="1 2">
    <name type="scientific">Streptomyces sp. 900105245</name>
    <dbReference type="NCBI Taxonomy" id="3154379"/>
    <lineage>
        <taxon>Bacteria</taxon>
        <taxon>Bacillati</taxon>
        <taxon>Actinomycetota</taxon>
        <taxon>Actinomycetes</taxon>
        <taxon>Kitasatosporales</taxon>
        <taxon>Streptomycetaceae</taxon>
        <taxon>Streptomyces</taxon>
    </lineage>
</organism>
<reference evidence="1 2" key="1">
    <citation type="submission" date="2024-06" db="EMBL/GenBank/DDBJ databases">
        <title>The Natural Products Discovery Center: Release of the First 8490 Sequenced Strains for Exploring Actinobacteria Biosynthetic Diversity.</title>
        <authorList>
            <person name="Kalkreuter E."/>
            <person name="Kautsar S.A."/>
            <person name="Yang D."/>
            <person name="Bader C.D."/>
            <person name="Teijaro C.N."/>
            <person name="Fluegel L."/>
            <person name="Davis C.M."/>
            <person name="Simpson J.R."/>
            <person name="Lauterbach L."/>
            <person name="Steele A.D."/>
            <person name="Gui C."/>
            <person name="Meng S."/>
            <person name="Li G."/>
            <person name="Viehrig K."/>
            <person name="Ye F."/>
            <person name="Su P."/>
            <person name="Kiefer A.F."/>
            <person name="Nichols A."/>
            <person name="Cepeda A.J."/>
            <person name="Yan W."/>
            <person name="Fan B."/>
            <person name="Jiang Y."/>
            <person name="Adhikari A."/>
            <person name="Zheng C.-J."/>
            <person name="Schuster L."/>
            <person name="Cowan T.M."/>
            <person name="Smanski M.J."/>
            <person name="Chevrette M.G."/>
            <person name="De Carvalho L.P.S."/>
            <person name="Shen B."/>
        </authorList>
    </citation>
    <scope>NUCLEOTIDE SEQUENCE [LARGE SCALE GENOMIC DNA]</scope>
    <source>
        <strain evidence="1 2">NPDC001166</strain>
    </source>
</reference>
<protein>
    <submittedName>
        <fullName evidence="1">Uncharacterized protein</fullName>
    </submittedName>
</protein>
<dbReference type="Proteomes" id="UP001470023">
    <property type="component" value="Unassembled WGS sequence"/>
</dbReference>
<name>A0ABV1UJA4_9ACTN</name>
<keyword evidence="2" id="KW-1185">Reference proteome</keyword>
<dbReference type="EMBL" id="JBEPAZ010000068">
    <property type="protein sequence ID" value="MER6433760.1"/>
    <property type="molecule type" value="Genomic_DNA"/>
</dbReference>
<evidence type="ECO:0000313" key="1">
    <source>
        <dbReference type="EMBL" id="MER6433760.1"/>
    </source>
</evidence>